<comment type="caution">
    <text evidence="2">The sequence shown here is derived from an EMBL/GenBank/DDBJ whole genome shotgun (WGS) entry which is preliminary data.</text>
</comment>
<evidence type="ECO:0000313" key="3">
    <source>
        <dbReference type="Proteomes" id="UP000180098"/>
    </source>
</evidence>
<keyword evidence="3" id="KW-1185">Reference proteome</keyword>
<organism evidence="2 3">
    <name type="scientific">Anaerobacillus arseniciselenatis</name>
    <dbReference type="NCBI Taxonomy" id="85682"/>
    <lineage>
        <taxon>Bacteria</taxon>
        <taxon>Bacillati</taxon>
        <taxon>Bacillota</taxon>
        <taxon>Bacilli</taxon>
        <taxon>Bacillales</taxon>
        <taxon>Bacillaceae</taxon>
        <taxon>Anaerobacillus</taxon>
    </lineage>
</organism>
<accession>A0A1S2LAQ6</accession>
<feature type="domain" description="NERD" evidence="1">
    <location>
        <begin position="37"/>
        <end position="149"/>
    </location>
</feature>
<evidence type="ECO:0000259" key="1">
    <source>
        <dbReference type="PROSITE" id="PS50965"/>
    </source>
</evidence>
<gene>
    <name evidence="2" type="ORF">BKP35_17320</name>
</gene>
<dbReference type="OrthoDB" id="2164794at2"/>
<protein>
    <recommendedName>
        <fullName evidence="1">NERD domain-containing protein</fullName>
    </recommendedName>
</protein>
<evidence type="ECO:0000313" key="2">
    <source>
        <dbReference type="EMBL" id="OIJ08847.1"/>
    </source>
</evidence>
<dbReference type="EMBL" id="MLQQ01000049">
    <property type="protein sequence ID" value="OIJ08847.1"/>
    <property type="molecule type" value="Genomic_DNA"/>
</dbReference>
<name>A0A1S2LAQ6_9BACI</name>
<dbReference type="AlphaFoldDB" id="A0A1S2LAQ6"/>
<dbReference type="PROSITE" id="PS50965">
    <property type="entry name" value="NERD"/>
    <property type="match status" value="1"/>
</dbReference>
<proteinExistence type="predicted"/>
<reference evidence="2 3" key="1">
    <citation type="submission" date="2016-10" db="EMBL/GenBank/DDBJ databases">
        <title>Draft genome sequences of four alkaliphilic bacteria belonging to the Anaerobacillus genus.</title>
        <authorList>
            <person name="Bassil N.M."/>
            <person name="Lloyd J.R."/>
        </authorList>
    </citation>
    <scope>NUCLEOTIDE SEQUENCE [LARGE SCALE GENOMIC DNA]</scope>
    <source>
        <strain evidence="2 3">DSM 15340</strain>
    </source>
</reference>
<dbReference type="InterPro" id="IPR011528">
    <property type="entry name" value="NERD"/>
</dbReference>
<dbReference type="Proteomes" id="UP000180098">
    <property type="component" value="Unassembled WGS sequence"/>
</dbReference>
<sequence length="306" mass="35961">MFFKTRREPLKLKIFKSLNARDELVEKDVSYYRSLQKGYEGEKIFDKWLVDEGLPSNFPILNDLLFEVQNTKFQIDSSLISSDTLYLFEVKNFDGDYVIKGDQWYSLSGTEIKNPLHQLKRSETLFRKLLQEFGFNLQVKAYLVFVNPDFLLYQAPLKEPIIFPSQLKRFLGKLNTNTLPLRNRHSKLPEKLLANHLIESPYSQLPSYSYEKLEKGILCGSCNSFLGRKSRSKVICELCGVTEDVDSAVLRSIEEFRLLFPEEKITTSTIKDWCKIIDSSKMLRRILKENFKLVRYSNYSYYIDER</sequence>
<dbReference type="Pfam" id="PF08378">
    <property type="entry name" value="NERD"/>
    <property type="match status" value="1"/>
</dbReference>
<dbReference type="RefSeq" id="WP_071314641.1">
    <property type="nucleotide sequence ID" value="NZ_MLQQ01000049.1"/>
</dbReference>